<dbReference type="InterPro" id="IPR003593">
    <property type="entry name" value="AAA+_ATPase"/>
</dbReference>
<organism evidence="2 3">
    <name type="scientific">Aquamicrobium soli</name>
    <dbReference type="NCBI Taxonomy" id="1811518"/>
    <lineage>
        <taxon>Bacteria</taxon>
        <taxon>Pseudomonadati</taxon>
        <taxon>Pseudomonadota</taxon>
        <taxon>Alphaproteobacteria</taxon>
        <taxon>Hyphomicrobiales</taxon>
        <taxon>Phyllobacteriaceae</taxon>
        <taxon>Aquamicrobium</taxon>
    </lineage>
</organism>
<dbReference type="PANTHER" id="PTHR34301">
    <property type="entry name" value="DNA-BINDING PROTEIN-RELATED"/>
    <property type="match status" value="1"/>
</dbReference>
<dbReference type="EMBL" id="JBHRTK010000009">
    <property type="protein sequence ID" value="MFC3206099.1"/>
    <property type="molecule type" value="Genomic_DNA"/>
</dbReference>
<dbReference type="InterPro" id="IPR027417">
    <property type="entry name" value="P-loop_NTPase"/>
</dbReference>
<dbReference type="SUPFAM" id="SSF52540">
    <property type="entry name" value="P-loop containing nucleoside triphosphate hydrolases"/>
    <property type="match status" value="1"/>
</dbReference>
<feature type="domain" description="AAA+ ATPase" evidence="1">
    <location>
        <begin position="47"/>
        <end position="218"/>
    </location>
</feature>
<dbReference type="RefSeq" id="WP_378219910.1">
    <property type="nucleotide sequence ID" value="NZ_JBHRTK010000009.1"/>
</dbReference>
<proteinExistence type="predicted"/>
<sequence>MATDDKFSTLLFQIGNVFTPGSPVNEKDLFAGRIEQIRKVLATSSQRGYHAVLYGERGVGKTSLANIIKSLMPAGTGGWLVPRINCDGTDTFTSLWRKALSDIRYTHEQRGAGFTGEVTKVDTALIDQLPQELTPNDIRRVLSNLSQQVNLIVAFDEFDRLSNPAVSVLMADTIKTLSDYAVSATVLLIGVADSVDGLVEGHQSVERALVQIPMPRMSAEEVRQILDNGFHRLGMTIDKGAADELVGLSQGLPYITHLLALESGKAALRHGRLGVSSSDVDEGIREALSSWQQTTTKAYYDAVQSSQPGNIYREVLLACALAETDDLGFFSAGSIRLPLRVITGREYDIPNFAQHLKNFSDESRGSILQRTGETRRIRYRFSSPLLRPFIIMRGFSDGLLTRQQMKKMAV</sequence>
<gene>
    <name evidence="2" type="ORF">ACFOHJ_07750</name>
</gene>
<dbReference type="Proteomes" id="UP001595583">
    <property type="component" value="Unassembled WGS sequence"/>
</dbReference>
<dbReference type="Gene3D" id="3.40.50.300">
    <property type="entry name" value="P-loop containing nucleotide triphosphate hydrolases"/>
    <property type="match status" value="1"/>
</dbReference>
<evidence type="ECO:0000259" key="1">
    <source>
        <dbReference type="SMART" id="SM00382"/>
    </source>
</evidence>
<evidence type="ECO:0000313" key="3">
    <source>
        <dbReference type="Proteomes" id="UP001595583"/>
    </source>
</evidence>
<name>A0ABV7KAD9_9HYPH</name>
<reference evidence="3" key="1">
    <citation type="journal article" date="2019" name="Int. J. Syst. Evol. Microbiol.">
        <title>The Global Catalogue of Microorganisms (GCM) 10K type strain sequencing project: providing services to taxonomists for standard genome sequencing and annotation.</title>
        <authorList>
            <consortium name="The Broad Institute Genomics Platform"/>
            <consortium name="The Broad Institute Genome Sequencing Center for Infectious Disease"/>
            <person name="Wu L."/>
            <person name="Ma J."/>
        </authorList>
    </citation>
    <scope>NUCLEOTIDE SEQUENCE [LARGE SCALE GENOMIC DNA]</scope>
    <source>
        <strain evidence="3">KCTC 52165</strain>
    </source>
</reference>
<dbReference type="InterPro" id="IPR049052">
    <property type="entry name" value="nSTAND1"/>
</dbReference>
<keyword evidence="3" id="KW-1185">Reference proteome</keyword>
<dbReference type="SMART" id="SM00382">
    <property type="entry name" value="AAA"/>
    <property type="match status" value="1"/>
</dbReference>
<dbReference type="PANTHER" id="PTHR34301:SF8">
    <property type="entry name" value="ATPASE DOMAIN-CONTAINING PROTEIN"/>
    <property type="match status" value="1"/>
</dbReference>
<evidence type="ECO:0000313" key="2">
    <source>
        <dbReference type="EMBL" id="MFC3206099.1"/>
    </source>
</evidence>
<accession>A0ABV7KAD9</accession>
<dbReference type="Pfam" id="PF20703">
    <property type="entry name" value="nSTAND1"/>
    <property type="match status" value="1"/>
</dbReference>
<comment type="caution">
    <text evidence="2">The sequence shown here is derived from an EMBL/GenBank/DDBJ whole genome shotgun (WGS) entry which is preliminary data.</text>
</comment>
<protein>
    <submittedName>
        <fullName evidence="2">AAA family ATPase</fullName>
    </submittedName>
</protein>